<dbReference type="AlphaFoldDB" id="A0A640W7R6"/>
<dbReference type="Gene3D" id="2.60.40.420">
    <property type="entry name" value="Cupredoxins - blue copper proteins"/>
    <property type="match status" value="1"/>
</dbReference>
<dbReference type="InterPro" id="IPR000923">
    <property type="entry name" value="BlueCu_1"/>
</dbReference>
<gene>
    <name evidence="5" type="ORF">F0A16_19475</name>
</gene>
<dbReference type="PANTHER" id="PTHR38439:SF3">
    <property type="entry name" value="COPPER-RESISTANT CUPROPROTEIN COPI"/>
    <property type="match status" value="1"/>
</dbReference>
<feature type="domain" description="Blue (type 1) copper" evidence="4">
    <location>
        <begin position="37"/>
        <end position="164"/>
    </location>
</feature>
<name>A0A640W7R6_9GAMM</name>
<proteinExistence type="predicted"/>
<organism evidence="5 6">
    <name type="scientific">Salinicola corii</name>
    <dbReference type="NCBI Taxonomy" id="2606937"/>
    <lineage>
        <taxon>Bacteria</taxon>
        <taxon>Pseudomonadati</taxon>
        <taxon>Pseudomonadota</taxon>
        <taxon>Gammaproteobacteria</taxon>
        <taxon>Oceanospirillales</taxon>
        <taxon>Halomonadaceae</taxon>
        <taxon>Salinicola</taxon>
    </lineage>
</organism>
<feature type="chain" id="PRO_5024837914" evidence="3">
    <location>
        <begin position="20"/>
        <end position="167"/>
    </location>
</feature>
<evidence type="ECO:0000256" key="2">
    <source>
        <dbReference type="ARBA" id="ARBA00023008"/>
    </source>
</evidence>
<dbReference type="PANTHER" id="PTHR38439">
    <property type="entry name" value="AURACYANIN-B"/>
    <property type="match status" value="1"/>
</dbReference>
<dbReference type="GO" id="GO:0005507">
    <property type="term" value="F:copper ion binding"/>
    <property type="evidence" value="ECO:0007669"/>
    <property type="project" value="InterPro"/>
</dbReference>
<feature type="signal peptide" evidence="3">
    <location>
        <begin position="1"/>
        <end position="19"/>
    </location>
</feature>
<evidence type="ECO:0000313" key="6">
    <source>
        <dbReference type="Proteomes" id="UP000466024"/>
    </source>
</evidence>
<dbReference type="InterPro" id="IPR050845">
    <property type="entry name" value="Cu-binding_ET"/>
</dbReference>
<protein>
    <submittedName>
        <fullName evidence="5">Copper-binding protein</fullName>
    </submittedName>
</protein>
<comment type="caution">
    <text evidence="5">The sequence shown here is derived from an EMBL/GenBank/DDBJ whole genome shotgun (WGS) entry which is preliminary data.</text>
</comment>
<keyword evidence="2" id="KW-0186">Copper</keyword>
<evidence type="ECO:0000256" key="3">
    <source>
        <dbReference type="SAM" id="SignalP"/>
    </source>
</evidence>
<dbReference type="InterPro" id="IPR008972">
    <property type="entry name" value="Cupredoxin"/>
</dbReference>
<keyword evidence="3" id="KW-0732">Signal</keyword>
<evidence type="ECO:0000313" key="5">
    <source>
        <dbReference type="EMBL" id="KAA0015753.1"/>
    </source>
</evidence>
<evidence type="ECO:0000256" key="1">
    <source>
        <dbReference type="ARBA" id="ARBA00022723"/>
    </source>
</evidence>
<dbReference type="Pfam" id="PF00127">
    <property type="entry name" value="Copper-bind"/>
    <property type="match status" value="1"/>
</dbReference>
<dbReference type="SUPFAM" id="SSF49503">
    <property type="entry name" value="Cupredoxins"/>
    <property type="match status" value="1"/>
</dbReference>
<reference evidence="5 6" key="1">
    <citation type="submission" date="2019-08" db="EMBL/GenBank/DDBJ databases">
        <title>Bioinformatics analysis of the strain L3 and L5.</title>
        <authorList>
            <person name="Li X."/>
        </authorList>
    </citation>
    <scope>NUCLEOTIDE SEQUENCE [LARGE SCALE GENOMIC DNA]</scope>
    <source>
        <strain evidence="5 6">L3</strain>
    </source>
</reference>
<keyword evidence="6" id="KW-1185">Reference proteome</keyword>
<sequence>MKFLFLLFTLTAVSASALADTGHGQSHQSEPAPSRTIDIQAGSMWFDADKLQIEPGKTVRFRIENVSMIPHEFSIGSGRMQQMHREMMQQGGDHHGAEGSDKMMGDHHNGMMDHGETQSAAVTIAPGETETLIWTAPEQGDVIEYACFLPGHYEAGMKGTVTLNSNA</sequence>
<dbReference type="EMBL" id="VTPX01000017">
    <property type="protein sequence ID" value="KAA0015753.1"/>
    <property type="molecule type" value="Genomic_DNA"/>
</dbReference>
<dbReference type="Proteomes" id="UP000466024">
    <property type="component" value="Unassembled WGS sequence"/>
</dbReference>
<accession>A0A640W7R6</accession>
<dbReference type="GO" id="GO:0009055">
    <property type="term" value="F:electron transfer activity"/>
    <property type="evidence" value="ECO:0007669"/>
    <property type="project" value="InterPro"/>
</dbReference>
<keyword evidence="1" id="KW-0479">Metal-binding</keyword>
<dbReference type="RefSeq" id="WP_035476223.1">
    <property type="nucleotide sequence ID" value="NZ_VTPX01000017.1"/>
</dbReference>
<evidence type="ECO:0000259" key="4">
    <source>
        <dbReference type="Pfam" id="PF00127"/>
    </source>
</evidence>